<accession>A0AAX6DM19</accession>
<comment type="caution">
    <text evidence="2">The sequence shown here is derived from an EMBL/GenBank/DDBJ whole genome shotgun (WGS) entry which is preliminary data.</text>
</comment>
<dbReference type="AlphaFoldDB" id="A0AAX6DM19"/>
<feature type="compositionally biased region" description="Polar residues" evidence="1">
    <location>
        <begin position="14"/>
        <end position="31"/>
    </location>
</feature>
<reference evidence="2" key="2">
    <citation type="submission" date="2023-04" db="EMBL/GenBank/DDBJ databases">
        <authorList>
            <person name="Bruccoleri R.E."/>
            <person name="Oakeley E.J."/>
            <person name="Faust A.-M."/>
            <person name="Dessus-Babus S."/>
            <person name="Altorfer M."/>
            <person name="Burckhardt D."/>
            <person name="Oertli M."/>
            <person name="Naumann U."/>
            <person name="Petersen F."/>
            <person name="Wong J."/>
        </authorList>
    </citation>
    <scope>NUCLEOTIDE SEQUENCE</scope>
    <source>
        <strain evidence="2">GSM-AAB239-AS_SAM_17_03QT</strain>
        <tissue evidence="2">Leaf</tissue>
    </source>
</reference>
<evidence type="ECO:0000313" key="3">
    <source>
        <dbReference type="Proteomes" id="UP001140949"/>
    </source>
</evidence>
<sequence length="142" mass="16046">MSNYRPASRPKSEPSLTLTANDSISTSSFQPPSICGLDPDQPNFPDTRHSQYNSLCRSCPRVYHRKGKCQTVSGPVCPCPSHLIPLYSTTSHRHFDGNPHNSIHQHQHHTTTPPPHQQKLPTPNTIYHWVRPSRSSFSNHAY</sequence>
<protein>
    <submittedName>
        <fullName evidence="2">Uncharacterized protein</fullName>
    </submittedName>
</protein>
<feature type="region of interest" description="Disordered" evidence="1">
    <location>
        <begin position="97"/>
        <end position="123"/>
    </location>
</feature>
<name>A0AAX6DM19_IRIPA</name>
<evidence type="ECO:0000256" key="1">
    <source>
        <dbReference type="SAM" id="MobiDB-lite"/>
    </source>
</evidence>
<reference evidence="2" key="1">
    <citation type="journal article" date="2023" name="GigaByte">
        <title>Genome assembly of the bearded iris, Iris pallida Lam.</title>
        <authorList>
            <person name="Bruccoleri R.E."/>
            <person name="Oakeley E.J."/>
            <person name="Faust A.M.E."/>
            <person name="Altorfer M."/>
            <person name="Dessus-Babus S."/>
            <person name="Burckhardt D."/>
            <person name="Oertli M."/>
            <person name="Naumann U."/>
            <person name="Petersen F."/>
            <person name="Wong J."/>
        </authorList>
    </citation>
    <scope>NUCLEOTIDE SEQUENCE</scope>
    <source>
        <strain evidence="2">GSM-AAB239-AS_SAM_17_03QT</strain>
    </source>
</reference>
<gene>
    <name evidence="2" type="ORF">M6B38_237685</name>
</gene>
<feature type="region of interest" description="Disordered" evidence="1">
    <location>
        <begin position="1"/>
        <end position="49"/>
    </location>
</feature>
<dbReference type="Proteomes" id="UP001140949">
    <property type="component" value="Unassembled WGS sequence"/>
</dbReference>
<organism evidence="2 3">
    <name type="scientific">Iris pallida</name>
    <name type="common">Sweet iris</name>
    <dbReference type="NCBI Taxonomy" id="29817"/>
    <lineage>
        <taxon>Eukaryota</taxon>
        <taxon>Viridiplantae</taxon>
        <taxon>Streptophyta</taxon>
        <taxon>Embryophyta</taxon>
        <taxon>Tracheophyta</taxon>
        <taxon>Spermatophyta</taxon>
        <taxon>Magnoliopsida</taxon>
        <taxon>Liliopsida</taxon>
        <taxon>Asparagales</taxon>
        <taxon>Iridaceae</taxon>
        <taxon>Iridoideae</taxon>
        <taxon>Irideae</taxon>
        <taxon>Iris</taxon>
    </lineage>
</organism>
<dbReference type="EMBL" id="JANAVB010043418">
    <property type="protein sequence ID" value="KAJ6792850.1"/>
    <property type="molecule type" value="Genomic_DNA"/>
</dbReference>
<keyword evidence="3" id="KW-1185">Reference proteome</keyword>
<proteinExistence type="predicted"/>
<evidence type="ECO:0000313" key="2">
    <source>
        <dbReference type="EMBL" id="KAJ6792850.1"/>
    </source>
</evidence>